<feature type="non-terminal residue" evidence="1">
    <location>
        <position position="69"/>
    </location>
</feature>
<sequence length="69" mass="7512">MVIGDGPTSGTGFGEELRNIFYRLVQTGKFEVTWLALSRIGFPINLPDVVFPDLPYKGATIRVVANKGA</sequence>
<comment type="caution">
    <text evidence="1">The sequence shown here is derived from an EMBL/GenBank/DDBJ whole genome shotgun (WGS) entry which is preliminary data.</text>
</comment>
<name>X1TJ22_9ZZZZ</name>
<evidence type="ECO:0000313" key="1">
    <source>
        <dbReference type="EMBL" id="GAJ05323.1"/>
    </source>
</evidence>
<protein>
    <submittedName>
        <fullName evidence="1">Uncharacterized protein</fullName>
    </submittedName>
</protein>
<gene>
    <name evidence="1" type="ORF">S12H4_46778</name>
</gene>
<reference evidence="1" key="1">
    <citation type="journal article" date="2014" name="Front. Microbiol.">
        <title>High frequency of phylogenetically diverse reductive dehalogenase-homologous genes in deep subseafloor sedimentary metagenomes.</title>
        <authorList>
            <person name="Kawai M."/>
            <person name="Futagami T."/>
            <person name="Toyoda A."/>
            <person name="Takaki Y."/>
            <person name="Nishi S."/>
            <person name="Hori S."/>
            <person name="Arai W."/>
            <person name="Tsubouchi T."/>
            <person name="Morono Y."/>
            <person name="Uchiyama I."/>
            <person name="Ito T."/>
            <person name="Fujiyama A."/>
            <person name="Inagaki F."/>
            <person name="Takami H."/>
        </authorList>
    </citation>
    <scope>NUCLEOTIDE SEQUENCE</scope>
    <source>
        <strain evidence="1">Expedition CK06-06</strain>
    </source>
</reference>
<organism evidence="1">
    <name type="scientific">marine sediment metagenome</name>
    <dbReference type="NCBI Taxonomy" id="412755"/>
    <lineage>
        <taxon>unclassified sequences</taxon>
        <taxon>metagenomes</taxon>
        <taxon>ecological metagenomes</taxon>
    </lineage>
</organism>
<proteinExistence type="predicted"/>
<dbReference type="EMBL" id="BARW01029063">
    <property type="protein sequence ID" value="GAJ05323.1"/>
    <property type="molecule type" value="Genomic_DNA"/>
</dbReference>
<dbReference type="AlphaFoldDB" id="X1TJ22"/>
<accession>X1TJ22</accession>